<feature type="domain" description="Acyl-CoA thioesterase-like C-terminal" evidence="2">
    <location>
        <begin position="169"/>
        <end position="283"/>
    </location>
</feature>
<dbReference type="InterPro" id="IPR049450">
    <property type="entry name" value="ACOT8-like_C"/>
</dbReference>
<dbReference type="InterPro" id="IPR003703">
    <property type="entry name" value="Acyl_CoA_thio"/>
</dbReference>
<sequence length="290" mass="32402">ISNHSFQSMAIVSSPSSISNYFSLFAIDESTAKSDPPHLFGGLLDRVYGGMLLYQTAKAFITLHPDLVPHYINYNFSAPANSKLPLQFKLSSDDGTIAKIIVSQNKKTVGIGHVRYSNVSDFLDSSLSISPDCEPPERYASFDLRQLYLLTTHAGINPTMGAFPIEARPIENGEIHRTTMWVRITPENHGSLKNTDGLPVLFFLSDCTMFFAAFKIFERSGIRIDGTASLHHSVRIHEANLDPFGWYLADTECELISHGRALQRSRIFDASRKCVLTVVQEGFLQRENKL</sequence>
<dbReference type="GO" id="GO:0009062">
    <property type="term" value="P:fatty acid catabolic process"/>
    <property type="evidence" value="ECO:0007669"/>
    <property type="project" value="TreeGrafter"/>
</dbReference>
<evidence type="ECO:0000256" key="1">
    <source>
        <dbReference type="ARBA" id="ARBA00006538"/>
    </source>
</evidence>
<proteinExistence type="inferred from homology"/>
<dbReference type="SUPFAM" id="SSF54637">
    <property type="entry name" value="Thioesterase/thiol ester dehydrase-isomerase"/>
    <property type="match status" value="1"/>
</dbReference>
<evidence type="ECO:0000259" key="2">
    <source>
        <dbReference type="Pfam" id="PF20789"/>
    </source>
</evidence>
<gene>
    <name evidence="3" type="ORF">PMAYCL1PPCAC_30321</name>
</gene>
<dbReference type="InterPro" id="IPR042171">
    <property type="entry name" value="Acyl-CoA_hotdog"/>
</dbReference>
<dbReference type="GO" id="GO:0047617">
    <property type="term" value="F:fatty acyl-CoA hydrolase activity"/>
    <property type="evidence" value="ECO:0007669"/>
    <property type="project" value="InterPro"/>
</dbReference>
<evidence type="ECO:0000313" key="3">
    <source>
        <dbReference type="EMBL" id="GMR60126.1"/>
    </source>
</evidence>
<protein>
    <recommendedName>
        <fullName evidence="2">Acyl-CoA thioesterase-like C-terminal domain-containing protein</fullName>
    </recommendedName>
</protein>
<dbReference type="AlphaFoldDB" id="A0AAN5DAW1"/>
<dbReference type="CDD" id="cd03444">
    <property type="entry name" value="Thioesterase_II_repeat1"/>
    <property type="match status" value="1"/>
</dbReference>
<accession>A0AAN5DAW1</accession>
<evidence type="ECO:0000313" key="4">
    <source>
        <dbReference type="Proteomes" id="UP001328107"/>
    </source>
</evidence>
<dbReference type="Pfam" id="PF20789">
    <property type="entry name" value="4HBT_3C"/>
    <property type="match status" value="1"/>
</dbReference>
<dbReference type="EMBL" id="BTRK01000006">
    <property type="protein sequence ID" value="GMR60126.1"/>
    <property type="molecule type" value="Genomic_DNA"/>
</dbReference>
<keyword evidence="4" id="KW-1185">Reference proteome</keyword>
<dbReference type="GO" id="GO:0005782">
    <property type="term" value="C:peroxisomal matrix"/>
    <property type="evidence" value="ECO:0007669"/>
    <property type="project" value="UniProtKB-SubCell"/>
</dbReference>
<dbReference type="InterPro" id="IPR029069">
    <property type="entry name" value="HotDog_dom_sf"/>
</dbReference>
<feature type="non-terminal residue" evidence="3">
    <location>
        <position position="1"/>
    </location>
</feature>
<dbReference type="GO" id="GO:0006637">
    <property type="term" value="P:acyl-CoA metabolic process"/>
    <property type="evidence" value="ECO:0007669"/>
    <property type="project" value="InterPro"/>
</dbReference>
<organism evidence="3 4">
    <name type="scientific">Pristionchus mayeri</name>
    <dbReference type="NCBI Taxonomy" id="1317129"/>
    <lineage>
        <taxon>Eukaryota</taxon>
        <taxon>Metazoa</taxon>
        <taxon>Ecdysozoa</taxon>
        <taxon>Nematoda</taxon>
        <taxon>Chromadorea</taxon>
        <taxon>Rhabditida</taxon>
        <taxon>Rhabditina</taxon>
        <taxon>Diplogasteromorpha</taxon>
        <taxon>Diplogasteroidea</taxon>
        <taxon>Neodiplogasteridae</taxon>
        <taxon>Pristionchus</taxon>
    </lineage>
</organism>
<comment type="caution">
    <text evidence="3">The sequence shown here is derived from an EMBL/GenBank/DDBJ whole genome shotgun (WGS) entry which is preliminary data.</text>
</comment>
<comment type="similarity">
    <text evidence="1">Belongs to the C/M/P thioester hydrolase family.</text>
</comment>
<dbReference type="PANTHER" id="PTHR11066:SF48">
    <property type="entry name" value="ACYL-COA THIOESTERASE II"/>
    <property type="match status" value="1"/>
</dbReference>
<name>A0AAN5DAW1_9BILA</name>
<reference evidence="4" key="1">
    <citation type="submission" date="2022-10" db="EMBL/GenBank/DDBJ databases">
        <title>Genome assembly of Pristionchus species.</title>
        <authorList>
            <person name="Yoshida K."/>
            <person name="Sommer R.J."/>
        </authorList>
    </citation>
    <scope>NUCLEOTIDE SEQUENCE [LARGE SCALE GENOMIC DNA]</scope>
    <source>
        <strain evidence="4">RS5460</strain>
    </source>
</reference>
<dbReference type="Gene3D" id="2.40.160.210">
    <property type="entry name" value="Acyl-CoA thioesterase, double hotdog domain"/>
    <property type="match status" value="1"/>
</dbReference>
<dbReference type="PANTHER" id="PTHR11066">
    <property type="entry name" value="ACYL-COA THIOESTERASE"/>
    <property type="match status" value="1"/>
</dbReference>
<dbReference type="Proteomes" id="UP001328107">
    <property type="component" value="Unassembled WGS sequence"/>
</dbReference>